<feature type="compositionally biased region" description="Low complexity" evidence="1">
    <location>
        <begin position="131"/>
        <end position="146"/>
    </location>
</feature>
<feature type="compositionally biased region" description="Low complexity" evidence="1">
    <location>
        <begin position="106"/>
        <end position="120"/>
    </location>
</feature>
<evidence type="ECO:0000313" key="3">
    <source>
        <dbReference type="EMBL" id="KAI1887778.1"/>
    </source>
</evidence>
<feature type="compositionally biased region" description="Basic residues" evidence="1">
    <location>
        <begin position="1"/>
        <end position="12"/>
    </location>
</feature>
<evidence type="ECO:0000313" key="4">
    <source>
        <dbReference type="Proteomes" id="UP000829720"/>
    </source>
</evidence>
<dbReference type="Proteomes" id="UP000829720">
    <property type="component" value="Unassembled WGS sequence"/>
</dbReference>
<evidence type="ECO:0000256" key="2">
    <source>
        <dbReference type="SAM" id="Phobius"/>
    </source>
</evidence>
<feature type="non-terminal residue" evidence="3">
    <location>
        <position position="316"/>
    </location>
</feature>
<keyword evidence="2" id="KW-0812">Transmembrane</keyword>
<accession>A0A8T3CZD6</accession>
<protein>
    <submittedName>
        <fullName evidence="3">Uncharacterized protein</fullName>
    </submittedName>
</protein>
<organism evidence="3 4">
    <name type="scientific">Albula goreensis</name>
    <dbReference type="NCBI Taxonomy" id="1534307"/>
    <lineage>
        <taxon>Eukaryota</taxon>
        <taxon>Metazoa</taxon>
        <taxon>Chordata</taxon>
        <taxon>Craniata</taxon>
        <taxon>Vertebrata</taxon>
        <taxon>Euteleostomi</taxon>
        <taxon>Actinopterygii</taxon>
        <taxon>Neopterygii</taxon>
        <taxon>Teleostei</taxon>
        <taxon>Albuliformes</taxon>
        <taxon>Albulidae</taxon>
        <taxon>Albula</taxon>
    </lineage>
</organism>
<sequence>KHRALTHTHTLRHSALPEPEPGTEPNTEHSSAVMKLSTATFLFLTALELGTTGINCVPEDEDTGDLCALLSKLRQVKDKRMTKELGIVLEALFKAFSDCDVLTTADPSTTPKTSTDPNKTLNPPPSGQQGTDPSTTPKTSTDPNKTLNPPPSGQQGTDHPTPPKPRTDLRNPTSPASTPPAQHGTVKSETTKPEIKMPNAKVSKASILDTPPHDHSEKEKTANLPKSDKKFLWILLGGLAALMIVTIIILKSKILMCTRILTNADVAGYVEEKKKHGKNDDIILLGVTPWGETEEDNSNSPRGSVRYEDVLPRVTY</sequence>
<feature type="transmembrane region" description="Helical" evidence="2">
    <location>
        <begin position="231"/>
        <end position="250"/>
    </location>
</feature>
<proteinExistence type="predicted"/>
<keyword evidence="2" id="KW-1133">Transmembrane helix</keyword>
<keyword evidence="4" id="KW-1185">Reference proteome</keyword>
<comment type="caution">
    <text evidence="3">The sequence shown here is derived from an EMBL/GenBank/DDBJ whole genome shotgun (WGS) entry which is preliminary data.</text>
</comment>
<feature type="compositionally biased region" description="Basic and acidic residues" evidence="1">
    <location>
        <begin position="211"/>
        <end position="223"/>
    </location>
</feature>
<gene>
    <name evidence="3" type="ORF">AGOR_G00193860</name>
</gene>
<dbReference type="AlphaFoldDB" id="A0A8T3CZD6"/>
<feature type="region of interest" description="Disordered" evidence="1">
    <location>
        <begin position="1"/>
        <end position="31"/>
    </location>
</feature>
<evidence type="ECO:0000256" key="1">
    <source>
        <dbReference type="SAM" id="MobiDB-lite"/>
    </source>
</evidence>
<name>A0A8T3CZD6_9TELE</name>
<feature type="compositionally biased region" description="Polar residues" evidence="1">
    <location>
        <begin position="170"/>
        <end position="188"/>
    </location>
</feature>
<keyword evidence="2" id="KW-0472">Membrane</keyword>
<reference evidence="3" key="1">
    <citation type="submission" date="2021-01" db="EMBL/GenBank/DDBJ databases">
        <authorList>
            <person name="Zahm M."/>
            <person name="Roques C."/>
            <person name="Cabau C."/>
            <person name="Klopp C."/>
            <person name="Donnadieu C."/>
            <person name="Jouanno E."/>
            <person name="Lampietro C."/>
            <person name="Louis A."/>
            <person name="Herpin A."/>
            <person name="Echchiki A."/>
            <person name="Berthelot C."/>
            <person name="Parey E."/>
            <person name="Roest-Crollius H."/>
            <person name="Braasch I."/>
            <person name="Postlethwait J."/>
            <person name="Bobe J."/>
            <person name="Montfort J."/>
            <person name="Bouchez O."/>
            <person name="Begum T."/>
            <person name="Mejri S."/>
            <person name="Adams A."/>
            <person name="Chen W.-J."/>
            <person name="Guiguen Y."/>
        </authorList>
    </citation>
    <scope>NUCLEOTIDE SEQUENCE</scope>
    <source>
        <tissue evidence="3">Blood</tissue>
    </source>
</reference>
<dbReference type="OrthoDB" id="8963637at2759"/>
<feature type="region of interest" description="Disordered" evidence="1">
    <location>
        <begin position="106"/>
        <end position="223"/>
    </location>
</feature>
<dbReference type="EMBL" id="JAERUA010000018">
    <property type="protein sequence ID" value="KAI1887778.1"/>
    <property type="molecule type" value="Genomic_DNA"/>
</dbReference>